<feature type="compositionally biased region" description="Polar residues" evidence="1">
    <location>
        <begin position="297"/>
        <end position="321"/>
    </location>
</feature>
<dbReference type="AlphaFoldDB" id="A0A5C3L2T4"/>
<name>A0A5C3L2T4_COPMA</name>
<gene>
    <name evidence="2" type="ORF">FA15DRAFT_679572</name>
</gene>
<feature type="compositionally biased region" description="Basic and acidic residues" evidence="1">
    <location>
        <begin position="462"/>
        <end position="494"/>
    </location>
</feature>
<reference evidence="2 3" key="1">
    <citation type="journal article" date="2019" name="Nat. Ecol. Evol.">
        <title>Megaphylogeny resolves global patterns of mushroom evolution.</title>
        <authorList>
            <person name="Varga T."/>
            <person name="Krizsan K."/>
            <person name="Foldi C."/>
            <person name="Dima B."/>
            <person name="Sanchez-Garcia M."/>
            <person name="Sanchez-Ramirez S."/>
            <person name="Szollosi G.J."/>
            <person name="Szarkandi J.G."/>
            <person name="Papp V."/>
            <person name="Albert L."/>
            <person name="Andreopoulos W."/>
            <person name="Angelini C."/>
            <person name="Antonin V."/>
            <person name="Barry K.W."/>
            <person name="Bougher N.L."/>
            <person name="Buchanan P."/>
            <person name="Buyck B."/>
            <person name="Bense V."/>
            <person name="Catcheside P."/>
            <person name="Chovatia M."/>
            <person name="Cooper J."/>
            <person name="Damon W."/>
            <person name="Desjardin D."/>
            <person name="Finy P."/>
            <person name="Geml J."/>
            <person name="Haridas S."/>
            <person name="Hughes K."/>
            <person name="Justo A."/>
            <person name="Karasinski D."/>
            <person name="Kautmanova I."/>
            <person name="Kiss B."/>
            <person name="Kocsube S."/>
            <person name="Kotiranta H."/>
            <person name="LaButti K.M."/>
            <person name="Lechner B.E."/>
            <person name="Liimatainen K."/>
            <person name="Lipzen A."/>
            <person name="Lukacs Z."/>
            <person name="Mihaltcheva S."/>
            <person name="Morgado L.N."/>
            <person name="Niskanen T."/>
            <person name="Noordeloos M.E."/>
            <person name="Ohm R.A."/>
            <person name="Ortiz-Santana B."/>
            <person name="Ovrebo C."/>
            <person name="Racz N."/>
            <person name="Riley R."/>
            <person name="Savchenko A."/>
            <person name="Shiryaev A."/>
            <person name="Soop K."/>
            <person name="Spirin V."/>
            <person name="Szebenyi C."/>
            <person name="Tomsovsky M."/>
            <person name="Tulloss R.E."/>
            <person name="Uehling J."/>
            <person name="Grigoriev I.V."/>
            <person name="Vagvolgyi C."/>
            <person name="Papp T."/>
            <person name="Martin F.M."/>
            <person name="Miettinen O."/>
            <person name="Hibbett D.S."/>
            <person name="Nagy L.G."/>
        </authorList>
    </citation>
    <scope>NUCLEOTIDE SEQUENCE [LARGE SCALE GENOMIC DNA]</scope>
    <source>
        <strain evidence="2 3">CBS 121175</strain>
    </source>
</reference>
<dbReference type="Proteomes" id="UP000307440">
    <property type="component" value="Unassembled WGS sequence"/>
</dbReference>
<feature type="compositionally biased region" description="Low complexity" evidence="1">
    <location>
        <begin position="242"/>
        <end position="251"/>
    </location>
</feature>
<feature type="compositionally biased region" description="Low complexity" evidence="1">
    <location>
        <begin position="179"/>
        <end position="198"/>
    </location>
</feature>
<feature type="compositionally biased region" description="Low complexity" evidence="1">
    <location>
        <begin position="340"/>
        <end position="354"/>
    </location>
</feature>
<protein>
    <submittedName>
        <fullName evidence="2">Uncharacterized protein</fullName>
    </submittedName>
</protein>
<feature type="compositionally biased region" description="Polar residues" evidence="1">
    <location>
        <begin position="275"/>
        <end position="284"/>
    </location>
</feature>
<dbReference type="OrthoDB" id="3243413at2759"/>
<feature type="compositionally biased region" description="Polar residues" evidence="1">
    <location>
        <begin position="202"/>
        <end position="212"/>
    </location>
</feature>
<dbReference type="EMBL" id="ML210174">
    <property type="protein sequence ID" value="TFK26496.1"/>
    <property type="molecule type" value="Genomic_DNA"/>
</dbReference>
<sequence>MVKRAKSPELSDDARYLVIWQPYPLNANWELNIDYVKFAYWIASIMGSYESILGIHHKPSARSTVILEIEKKAKHEMLLGEHKWHEMLKSPRTEDNGRVSKVFYCVYPTTREAQKDGWKRIPVEASWFVQWGLNKGPFKHPYPPTQWCPPLEEDPTGKSIARPLPVSVKPPPPAPAPLVPGSAQWIQAQQRQQPSSQERQNDWPNNNASRQGAQRARPAVISVVPSRRGTTPWNGQPAGAKTPATSSSSHWPSPPTSAAPSRGKRNAASPVIAKSPSSPWSNVNPAIKSPLPPSVVRSISSTTSGVPSNNQGERSFKSPTGMSWADEVAAEESSSDSDSDVNTNTNDNVIVANDFDSDDSDAGLPVFIPAGINSSDDEDGEDAIQYLAATTHAAITAEQPSFTATEGFIPPEDLWADYVPAAFAKPASTDKDGIPLCAMHGQFCSRGICEEYKKQKRVVERRKRDEERAQREAEKKLAKKQRQAENRKLKKAGEKTTAGGTTKAKVESDSDSDSDSDEPRSAKNAGSNQRESGGGGRSFHRRGSAKGKGPAASKVA</sequence>
<feature type="compositionally biased region" description="Pro residues" evidence="1">
    <location>
        <begin position="168"/>
        <end position="178"/>
    </location>
</feature>
<feature type="compositionally biased region" description="Acidic residues" evidence="1">
    <location>
        <begin position="328"/>
        <end position="339"/>
    </location>
</feature>
<feature type="region of interest" description="Disordered" evidence="1">
    <location>
        <begin position="146"/>
        <end position="356"/>
    </location>
</feature>
<proteinExistence type="predicted"/>
<evidence type="ECO:0000313" key="2">
    <source>
        <dbReference type="EMBL" id="TFK26496.1"/>
    </source>
</evidence>
<evidence type="ECO:0000256" key="1">
    <source>
        <dbReference type="SAM" id="MobiDB-lite"/>
    </source>
</evidence>
<evidence type="ECO:0000313" key="3">
    <source>
        <dbReference type="Proteomes" id="UP000307440"/>
    </source>
</evidence>
<keyword evidence="3" id="KW-1185">Reference proteome</keyword>
<dbReference type="CDD" id="cd22249">
    <property type="entry name" value="UDM1_RNF168_RNF169-like"/>
    <property type="match status" value="1"/>
</dbReference>
<feature type="region of interest" description="Disordered" evidence="1">
    <location>
        <begin position="455"/>
        <end position="556"/>
    </location>
</feature>
<organism evidence="2 3">
    <name type="scientific">Coprinopsis marcescibilis</name>
    <name type="common">Agaric fungus</name>
    <name type="synonym">Psathyrella marcescibilis</name>
    <dbReference type="NCBI Taxonomy" id="230819"/>
    <lineage>
        <taxon>Eukaryota</taxon>
        <taxon>Fungi</taxon>
        <taxon>Dikarya</taxon>
        <taxon>Basidiomycota</taxon>
        <taxon>Agaricomycotina</taxon>
        <taxon>Agaricomycetes</taxon>
        <taxon>Agaricomycetidae</taxon>
        <taxon>Agaricales</taxon>
        <taxon>Agaricineae</taxon>
        <taxon>Psathyrellaceae</taxon>
        <taxon>Coprinopsis</taxon>
    </lineage>
</organism>
<accession>A0A5C3L2T4</accession>